<organism evidence="2 3">
    <name type="scientific">Pseudomonas syringae pv. antirrhini</name>
    <dbReference type="NCBI Taxonomy" id="251702"/>
    <lineage>
        <taxon>Bacteria</taxon>
        <taxon>Pseudomonadati</taxon>
        <taxon>Pseudomonadota</taxon>
        <taxon>Gammaproteobacteria</taxon>
        <taxon>Pseudomonadales</taxon>
        <taxon>Pseudomonadaceae</taxon>
        <taxon>Pseudomonas</taxon>
    </lineage>
</organism>
<dbReference type="EMBL" id="LJPT01000082">
    <property type="protein sequence ID" value="KPW48869.1"/>
    <property type="molecule type" value="Genomic_DNA"/>
</dbReference>
<sequence>MVQTCFHRHFLTRLPLCEANFLLIQPITCHAERTPASDRQNGGHCTQRHKGSQI</sequence>
<evidence type="ECO:0000256" key="1">
    <source>
        <dbReference type="SAM" id="MobiDB-lite"/>
    </source>
</evidence>
<evidence type="ECO:0000313" key="3">
    <source>
        <dbReference type="Proteomes" id="UP000050425"/>
    </source>
</evidence>
<feature type="region of interest" description="Disordered" evidence="1">
    <location>
        <begin position="33"/>
        <end position="54"/>
    </location>
</feature>
<proteinExistence type="predicted"/>
<gene>
    <name evidence="2" type="ORF">ALO88_101773</name>
</gene>
<evidence type="ECO:0000313" key="2">
    <source>
        <dbReference type="EMBL" id="KPW48869.1"/>
    </source>
</evidence>
<dbReference type="AlphaFoldDB" id="A0A0P9L6J9"/>
<protein>
    <submittedName>
        <fullName evidence="2">Uncharacterized protein</fullName>
    </submittedName>
</protein>
<name>A0A0P9L6J9_9PSED</name>
<accession>A0A0P9L6J9</accession>
<dbReference type="Proteomes" id="UP000050425">
    <property type="component" value="Unassembled WGS sequence"/>
</dbReference>
<comment type="caution">
    <text evidence="2">The sequence shown here is derived from an EMBL/GenBank/DDBJ whole genome shotgun (WGS) entry which is preliminary data.</text>
</comment>
<reference evidence="2 3" key="1">
    <citation type="submission" date="2015-09" db="EMBL/GenBank/DDBJ databases">
        <title>Genome announcement of multiple Pseudomonas syringae strains.</title>
        <authorList>
            <person name="Thakur S."/>
            <person name="Wang P.W."/>
            <person name="Gong Y."/>
            <person name="Weir B.S."/>
            <person name="Guttman D.S."/>
        </authorList>
    </citation>
    <scope>NUCLEOTIDE SEQUENCE [LARGE SCALE GENOMIC DNA]</scope>
    <source>
        <strain evidence="2 3">ICMP4303</strain>
    </source>
</reference>